<keyword evidence="3 6" id="KW-0418">Kinase</keyword>
<dbReference type="OrthoDB" id="4062651at2759"/>
<evidence type="ECO:0000313" key="7">
    <source>
        <dbReference type="Proteomes" id="UP000307440"/>
    </source>
</evidence>
<evidence type="ECO:0000256" key="1">
    <source>
        <dbReference type="ARBA" id="ARBA00022679"/>
    </source>
</evidence>
<dbReference type="EMBL" id="ML210337">
    <property type="protein sequence ID" value="TFK19507.1"/>
    <property type="molecule type" value="Genomic_DNA"/>
</dbReference>
<evidence type="ECO:0000313" key="6">
    <source>
        <dbReference type="EMBL" id="TFK19507.1"/>
    </source>
</evidence>
<dbReference type="PANTHER" id="PTHR44329">
    <property type="entry name" value="SERINE/THREONINE-PROTEIN KINASE TNNI3K-RELATED"/>
    <property type="match status" value="1"/>
</dbReference>
<dbReference type="STRING" id="230819.A0A5C3KHX3"/>
<dbReference type="InterPro" id="IPR051681">
    <property type="entry name" value="Ser/Thr_Kinases-Pseudokinases"/>
</dbReference>
<sequence length="249" mass="28454">MTCNQLPGIVMQKYPESLRHIVALHNEFDNDDVKLKWDKDIVLGLEFFPRQKPPVLHWDLRCASIFLDAGRYVFADFGPVFLIDASEFTTVKMAGSLRWIRTAPEIMDPKAVNKHDPYCDFSTASDAFSLTMIIIEILTGGPQFSKKKNDRPDIFAIVVGKRPDMPQNITSNHNLSNVVCKCCQQNPKNRPPMSWVCYQLSLVSVCPDLCQMFVLDRSRRCLLSHMLRNGENPKYDFIKNSSNNHNSQA</sequence>
<dbReference type="Pfam" id="PF00069">
    <property type="entry name" value="Pkinase"/>
    <property type="match status" value="1"/>
</dbReference>
<reference evidence="6 7" key="1">
    <citation type="journal article" date="2019" name="Nat. Ecol. Evol.">
        <title>Megaphylogeny resolves global patterns of mushroom evolution.</title>
        <authorList>
            <person name="Varga T."/>
            <person name="Krizsan K."/>
            <person name="Foldi C."/>
            <person name="Dima B."/>
            <person name="Sanchez-Garcia M."/>
            <person name="Sanchez-Ramirez S."/>
            <person name="Szollosi G.J."/>
            <person name="Szarkandi J.G."/>
            <person name="Papp V."/>
            <person name="Albert L."/>
            <person name="Andreopoulos W."/>
            <person name="Angelini C."/>
            <person name="Antonin V."/>
            <person name="Barry K.W."/>
            <person name="Bougher N.L."/>
            <person name="Buchanan P."/>
            <person name="Buyck B."/>
            <person name="Bense V."/>
            <person name="Catcheside P."/>
            <person name="Chovatia M."/>
            <person name="Cooper J."/>
            <person name="Damon W."/>
            <person name="Desjardin D."/>
            <person name="Finy P."/>
            <person name="Geml J."/>
            <person name="Haridas S."/>
            <person name="Hughes K."/>
            <person name="Justo A."/>
            <person name="Karasinski D."/>
            <person name="Kautmanova I."/>
            <person name="Kiss B."/>
            <person name="Kocsube S."/>
            <person name="Kotiranta H."/>
            <person name="LaButti K.M."/>
            <person name="Lechner B.E."/>
            <person name="Liimatainen K."/>
            <person name="Lipzen A."/>
            <person name="Lukacs Z."/>
            <person name="Mihaltcheva S."/>
            <person name="Morgado L.N."/>
            <person name="Niskanen T."/>
            <person name="Noordeloos M.E."/>
            <person name="Ohm R.A."/>
            <person name="Ortiz-Santana B."/>
            <person name="Ovrebo C."/>
            <person name="Racz N."/>
            <person name="Riley R."/>
            <person name="Savchenko A."/>
            <person name="Shiryaev A."/>
            <person name="Soop K."/>
            <person name="Spirin V."/>
            <person name="Szebenyi C."/>
            <person name="Tomsovsky M."/>
            <person name="Tulloss R.E."/>
            <person name="Uehling J."/>
            <person name="Grigoriev I.V."/>
            <person name="Vagvolgyi C."/>
            <person name="Papp T."/>
            <person name="Martin F.M."/>
            <person name="Miettinen O."/>
            <person name="Hibbett D.S."/>
            <person name="Nagy L.G."/>
        </authorList>
    </citation>
    <scope>NUCLEOTIDE SEQUENCE [LARGE SCALE GENOMIC DNA]</scope>
    <source>
        <strain evidence="6 7">CBS 121175</strain>
    </source>
</reference>
<dbReference type="PROSITE" id="PS50011">
    <property type="entry name" value="PROTEIN_KINASE_DOM"/>
    <property type="match status" value="1"/>
</dbReference>
<dbReference type="GO" id="GO:0005524">
    <property type="term" value="F:ATP binding"/>
    <property type="evidence" value="ECO:0007669"/>
    <property type="project" value="UniProtKB-KW"/>
</dbReference>
<protein>
    <submittedName>
        <fullName evidence="6">Kinase-like protein</fullName>
    </submittedName>
</protein>
<dbReference type="SUPFAM" id="SSF56112">
    <property type="entry name" value="Protein kinase-like (PK-like)"/>
    <property type="match status" value="1"/>
</dbReference>
<evidence type="ECO:0000256" key="4">
    <source>
        <dbReference type="ARBA" id="ARBA00022840"/>
    </source>
</evidence>
<proteinExistence type="predicted"/>
<feature type="domain" description="Protein kinase" evidence="5">
    <location>
        <begin position="1"/>
        <end position="202"/>
    </location>
</feature>
<keyword evidence="7" id="KW-1185">Reference proteome</keyword>
<gene>
    <name evidence="6" type="ORF">FA15DRAFT_724257</name>
</gene>
<evidence type="ECO:0000256" key="2">
    <source>
        <dbReference type="ARBA" id="ARBA00022741"/>
    </source>
</evidence>
<dbReference type="AlphaFoldDB" id="A0A5C3KHX3"/>
<keyword evidence="2" id="KW-0547">Nucleotide-binding</keyword>
<dbReference type="InterPro" id="IPR000719">
    <property type="entry name" value="Prot_kinase_dom"/>
</dbReference>
<dbReference type="InterPro" id="IPR011009">
    <property type="entry name" value="Kinase-like_dom_sf"/>
</dbReference>
<dbReference type="Gene3D" id="1.10.510.10">
    <property type="entry name" value="Transferase(Phosphotransferase) domain 1"/>
    <property type="match status" value="1"/>
</dbReference>
<evidence type="ECO:0000256" key="3">
    <source>
        <dbReference type="ARBA" id="ARBA00022777"/>
    </source>
</evidence>
<keyword evidence="4" id="KW-0067">ATP-binding</keyword>
<dbReference type="GO" id="GO:0004674">
    <property type="term" value="F:protein serine/threonine kinase activity"/>
    <property type="evidence" value="ECO:0007669"/>
    <property type="project" value="TreeGrafter"/>
</dbReference>
<dbReference type="PANTHER" id="PTHR44329:SF288">
    <property type="entry name" value="MITOGEN-ACTIVATED PROTEIN KINASE KINASE KINASE 20"/>
    <property type="match status" value="1"/>
</dbReference>
<dbReference type="Proteomes" id="UP000307440">
    <property type="component" value="Unassembled WGS sequence"/>
</dbReference>
<evidence type="ECO:0000259" key="5">
    <source>
        <dbReference type="PROSITE" id="PS50011"/>
    </source>
</evidence>
<name>A0A5C3KHX3_COPMA</name>
<accession>A0A5C3KHX3</accession>
<keyword evidence="1" id="KW-0808">Transferase</keyword>
<organism evidence="6 7">
    <name type="scientific">Coprinopsis marcescibilis</name>
    <name type="common">Agaric fungus</name>
    <name type="synonym">Psathyrella marcescibilis</name>
    <dbReference type="NCBI Taxonomy" id="230819"/>
    <lineage>
        <taxon>Eukaryota</taxon>
        <taxon>Fungi</taxon>
        <taxon>Dikarya</taxon>
        <taxon>Basidiomycota</taxon>
        <taxon>Agaricomycotina</taxon>
        <taxon>Agaricomycetes</taxon>
        <taxon>Agaricomycetidae</taxon>
        <taxon>Agaricales</taxon>
        <taxon>Agaricineae</taxon>
        <taxon>Psathyrellaceae</taxon>
        <taxon>Coprinopsis</taxon>
    </lineage>
</organism>